<comment type="caution">
    <text evidence="2">The sequence shown here is derived from an EMBL/GenBank/DDBJ whole genome shotgun (WGS) entry which is preliminary data.</text>
</comment>
<protein>
    <submittedName>
        <fullName evidence="2">Helix-turn-helix domain protein</fullName>
    </submittedName>
</protein>
<dbReference type="AlphaFoldDB" id="A0A1J5PBG2"/>
<dbReference type="InterPro" id="IPR036388">
    <property type="entry name" value="WH-like_DNA-bd_sf"/>
</dbReference>
<evidence type="ECO:0000313" key="2">
    <source>
        <dbReference type="EMBL" id="OIQ64820.1"/>
    </source>
</evidence>
<gene>
    <name evidence="2" type="ORF">GALL_536270</name>
</gene>
<name>A0A1J5PBG2_9ZZZZ</name>
<reference evidence="2" key="1">
    <citation type="submission" date="2016-10" db="EMBL/GenBank/DDBJ databases">
        <title>Sequence of Gallionella enrichment culture.</title>
        <authorList>
            <person name="Poehlein A."/>
            <person name="Muehling M."/>
            <person name="Daniel R."/>
        </authorList>
    </citation>
    <scope>NUCLEOTIDE SEQUENCE</scope>
</reference>
<accession>A0A1J5PBG2</accession>
<proteinExistence type="predicted"/>
<dbReference type="SUPFAM" id="SSF46785">
    <property type="entry name" value="Winged helix' DNA-binding domain"/>
    <property type="match status" value="1"/>
</dbReference>
<dbReference type="InterPro" id="IPR027395">
    <property type="entry name" value="WH_DNA-bd_dom"/>
</dbReference>
<organism evidence="2">
    <name type="scientific">mine drainage metagenome</name>
    <dbReference type="NCBI Taxonomy" id="410659"/>
    <lineage>
        <taxon>unclassified sequences</taxon>
        <taxon>metagenomes</taxon>
        <taxon>ecological metagenomes</taxon>
    </lineage>
</organism>
<sequence>MKVPFEKLDKAFENRLRLQIMSVLMANARYDFNSLKELLDTTDGNLASHLKGLEKEEYIVVHKTFLGRKPNTTYEATEKGKTAFRQHLDALEKLIEQQKSN</sequence>
<dbReference type="Gene3D" id="1.10.10.10">
    <property type="entry name" value="Winged helix-like DNA-binding domain superfamily/Winged helix DNA-binding domain"/>
    <property type="match status" value="1"/>
</dbReference>
<dbReference type="PANTHER" id="PTHR37318">
    <property type="entry name" value="BSL7504 PROTEIN"/>
    <property type="match status" value="1"/>
</dbReference>
<feature type="domain" description="Winged helix DNA-binding" evidence="1">
    <location>
        <begin position="16"/>
        <end position="95"/>
    </location>
</feature>
<dbReference type="EMBL" id="MLJW01007812">
    <property type="protein sequence ID" value="OIQ64820.1"/>
    <property type="molecule type" value="Genomic_DNA"/>
</dbReference>
<dbReference type="InterPro" id="IPR036390">
    <property type="entry name" value="WH_DNA-bd_sf"/>
</dbReference>
<dbReference type="PANTHER" id="PTHR37318:SF1">
    <property type="entry name" value="BSL7504 PROTEIN"/>
    <property type="match status" value="1"/>
</dbReference>
<evidence type="ECO:0000259" key="1">
    <source>
        <dbReference type="Pfam" id="PF13601"/>
    </source>
</evidence>
<dbReference type="Pfam" id="PF13601">
    <property type="entry name" value="HTH_34"/>
    <property type="match status" value="1"/>
</dbReference>